<dbReference type="InterPro" id="IPR013320">
    <property type="entry name" value="ConA-like_dom_sf"/>
</dbReference>
<sequence>MTNSSRYMVANGVIPKHVITLLFVTLCLYTFTFAQSRVAVPAWGNWTHWGDQGNGTYRNPILPGDYSDVDCIRVGGYYYAVSSTFQYSPGFVILKSKDLVNWQILGHAVKDISTISPAMNYTQMNRYGKGIWAGAIRYHNKRFWIYFGDPDEGYFMSSAAKPEGPWEPLHRVWAEKGWDDCCPFWDEDGQGYLIGTHFADGYKIHLFKMTADGKSLIKDSDKVIYQSNGSEANKLYKINGYYYHLFSEVRNNVRVLMMERSKNIWGPYEAPRQLSEGQPEFNEPNQGGLVQTQTGGWYFLTHHGSGDWSGRILSLLPVTWMEGWPVIGKPNANGIGEMVWSAPMPVKSTRKTHPQSSDDFDAKTIQPQWEWNYQSKKDQWSLSERKGWLRLHAFKPLKDHILFAGNTLTQRVYRTSKNTVTVKFDLRGMADGQKAGLSHFGAPRYATLGFECAGQVKKLVFGTKNQAMPGPEIKGNDIWLRSVWGLDGKSTFSYSSDGKVFKTFGEPYQLQWGSYRGDRIAIYNYNPSARKGYIDIDYLHYDYGQ</sequence>
<dbReference type="SUPFAM" id="SSF49899">
    <property type="entry name" value="Concanavalin A-like lectins/glucanases"/>
    <property type="match status" value="1"/>
</dbReference>
<evidence type="ECO:0000256" key="4">
    <source>
        <dbReference type="RuleBase" id="RU361187"/>
    </source>
</evidence>
<dbReference type="InterPro" id="IPR051795">
    <property type="entry name" value="Glycosyl_Hydrlase_43"/>
</dbReference>
<dbReference type="InterPro" id="IPR006710">
    <property type="entry name" value="Glyco_hydro_43"/>
</dbReference>
<dbReference type="Gene3D" id="2.115.10.20">
    <property type="entry name" value="Glycosyl hydrolase domain, family 43"/>
    <property type="match status" value="1"/>
</dbReference>
<dbReference type="RefSeq" id="WP_406826195.1">
    <property type="nucleotide sequence ID" value="NZ_CP157485.1"/>
</dbReference>
<dbReference type="GO" id="GO:0005975">
    <property type="term" value="P:carbohydrate metabolic process"/>
    <property type="evidence" value="ECO:0007669"/>
    <property type="project" value="InterPro"/>
</dbReference>
<dbReference type="Gene3D" id="2.60.120.200">
    <property type="match status" value="1"/>
</dbReference>
<keyword evidence="2 4" id="KW-0378">Hydrolase</keyword>
<evidence type="ECO:0000259" key="5">
    <source>
        <dbReference type="Pfam" id="PF17851"/>
    </source>
</evidence>
<name>A0AAU7K9D6_9SPHI</name>
<gene>
    <name evidence="6" type="ORF">ABEG20_04475</name>
</gene>
<evidence type="ECO:0000256" key="2">
    <source>
        <dbReference type="ARBA" id="ARBA00022801"/>
    </source>
</evidence>
<dbReference type="EMBL" id="CP157485">
    <property type="protein sequence ID" value="XBO48854.1"/>
    <property type="molecule type" value="Genomic_DNA"/>
</dbReference>
<dbReference type="Pfam" id="PF04616">
    <property type="entry name" value="Glyco_hydro_43"/>
    <property type="match status" value="1"/>
</dbReference>
<accession>A0AAU7K9D6</accession>
<dbReference type="Pfam" id="PF17851">
    <property type="entry name" value="GH43_C2"/>
    <property type="match status" value="1"/>
</dbReference>
<protein>
    <submittedName>
        <fullName evidence="6">Glycoside hydrolase 43 family protein</fullName>
    </submittedName>
</protein>
<comment type="similarity">
    <text evidence="1 4">Belongs to the glycosyl hydrolase 43 family.</text>
</comment>
<evidence type="ECO:0000313" key="6">
    <source>
        <dbReference type="EMBL" id="XBO48854.1"/>
    </source>
</evidence>
<proteinExistence type="inferred from homology"/>
<organism evidence="6">
    <name type="scientific">Pedobacter sp. KACC 23697</name>
    <dbReference type="NCBI Taxonomy" id="3149230"/>
    <lineage>
        <taxon>Bacteria</taxon>
        <taxon>Pseudomonadati</taxon>
        <taxon>Bacteroidota</taxon>
        <taxon>Sphingobacteriia</taxon>
        <taxon>Sphingobacteriales</taxon>
        <taxon>Sphingobacteriaceae</taxon>
        <taxon>Pedobacter</taxon>
    </lineage>
</organism>
<dbReference type="InterPro" id="IPR041542">
    <property type="entry name" value="GH43_C2"/>
</dbReference>
<evidence type="ECO:0000256" key="1">
    <source>
        <dbReference type="ARBA" id="ARBA00009865"/>
    </source>
</evidence>
<dbReference type="SUPFAM" id="SSF75005">
    <property type="entry name" value="Arabinanase/levansucrase/invertase"/>
    <property type="match status" value="1"/>
</dbReference>
<dbReference type="CDD" id="cd09001">
    <property type="entry name" value="GH43_FsAxh1-like"/>
    <property type="match status" value="1"/>
</dbReference>
<feature type="domain" description="Beta-xylosidase C-terminal Concanavalin A-like" evidence="5">
    <location>
        <begin position="357"/>
        <end position="541"/>
    </location>
</feature>
<evidence type="ECO:0000256" key="3">
    <source>
        <dbReference type="ARBA" id="ARBA00023295"/>
    </source>
</evidence>
<reference evidence="6" key="1">
    <citation type="submission" date="2024-05" db="EMBL/GenBank/DDBJ databases">
        <authorList>
            <person name="Kim S."/>
            <person name="Heo J."/>
            <person name="Choi H."/>
            <person name="Choi Y."/>
            <person name="Kwon S.-W."/>
            <person name="Kim Y."/>
        </authorList>
    </citation>
    <scope>NUCLEOTIDE SEQUENCE</scope>
    <source>
        <strain evidence="6">KACC 23697</strain>
    </source>
</reference>
<dbReference type="InterPro" id="IPR023296">
    <property type="entry name" value="Glyco_hydro_beta-prop_sf"/>
</dbReference>
<dbReference type="PANTHER" id="PTHR42812:SF12">
    <property type="entry name" value="BETA-XYLOSIDASE-RELATED"/>
    <property type="match status" value="1"/>
</dbReference>
<dbReference type="GO" id="GO:0004553">
    <property type="term" value="F:hydrolase activity, hydrolyzing O-glycosyl compounds"/>
    <property type="evidence" value="ECO:0007669"/>
    <property type="project" value="InterPro"/>
</dbReference>
<keyword evidence="3 4" id="KW-0326">Glycosidase</keyword>
<dbReference type="AlphaFoldDB" id="A0AAU7K9D6"/>
<dbReference type="PANTHER" id="PTHR42812">
    <property type="entry name" value="BETA-XYLOSIDASE"/>
    <property type="match status" value="1"/>
</dbReference>